<organism evidence="4 5">
    <name type="scientific">Nocardioides bizhenqiangii</name>
    <dbReference type="NCBI Taxonomy" id="3095076"/>
    <lineage>
        <taxon>Bacteria</taxon>
        <taxon>Bacillati</taxon>
        <taxon>Actinomycetota</taxon>
        <taxon>Actinomycetes</taxon>
        <taxon>Propionibacteriales</taxon>
        <taxon>Nocardioidaceae</taxon>
        <taxon>Nocardioides</taxon>
    </lineage>
</organism>
<evidence type="ECO:0000313" key="4">
    <source>
        <dbReference type="EMBL" id="WQQ27067.1"/>
    </source>
</evidence>
<dbReference type="NCBIfam" id="TIGR00996">
    <property type="entry name" value="Mtu_fam_mce"/>
    <property type="match status" value="1"/>
</dbReference>
<evidence type="ECO:0000256" key="1">
    <source>
        <dbReference type="SAM" id="MobiDB-lite"/>
    </source>
</evidence>
<proteinExistence type="predicted"/>
<reference evidence="5" key="1">
    <citation type="submission" date="2023-12" db="EMBL/GenBank/DDBJ databases">
        <title>Novel species in genus Nocardioides.</title>
        <authorList>
            <person name="Zhou H."/>
        </authorList>
    </citation>
    <scope>NUCLEOTIDE SEQUENCE [LARGE SCALE GENOMIC DNA]</scope>
    <source>
        <strain evidence="5">HM61</strain>
    </source>
</reference>
<sequence>MNRRLRAGATLLAGAILLTGCDFDVYALPLPGGADVGDDPITVEVEFEDVLDLVPKSSVKVSDVTVGQVTDIDLDGYHAVVKLELRNDTGLPDNAVATIRQTSLLGEKFVSLAPPDTGASEEPLGEGDEIPLERTGRNPEVEEVLGALSLLLNGGGVAQLKTIATELNLALEGREDSAKSVFRQVESLMSQLDDHKADIVNAIESLNRLAISARGHQDSIDAALEELPSALDSIGRQRRDLVRMLEGLDRLSTVGVRVIRQTKSSTVDVLQQLFPVVTAINDAGDDFVESFHLFATFPFSDDVIGRDPALAKSLHFGDYVNLSIELDINLDDITGLACIPFSLLPPDTPLKKLVNLPGLCAGVLTALQDCLGPPPQLAACTRLLPHLGEAVCDSVPILAPVLCPGGRAPSGTGGTTGQTDNPVGTVEDLLDGVVGNLGLPRSAPLTGDQREQWDERFGPYDADLALFLAAPVLEQEVAP</sequence>
<dbReference type="Pfam" id="PF11887">
    <property type="entry name" value="Mce4_CUP1"/>
    <property type="match status" value="1"/>
</dbReference>
<dbReference type="Proteomes" id="UP001327225">
    <property type="component" value="Chromosome"/>
</dbReference>
<dbReference type="PANTHER" id="PTHR33371:SF15">
    <property type="entry name" value="LIPOPROTEIN LPRN"/>
    <property type="match status" value="1"/>
</dbReference>
<name>A0ABZ0ZRY6_9ACTN</name>
<evidence type="ECO:0000259" key="2">
    <source>
        <dbReference type="Pfam" id="PF02470"/>
    </source>
</evidence>
<dbReference type="InterPro" id="IPR052336">
    <property type="entry name" value="MlaD_Phospholipid_Transporter"/>
</dbReference>
<dbReference type="InterPro" id="IPR024516">
    <property type="entry name" value="Mce_C"/>
</dbReference>
<gene>
    <name evidence="4" type="ORF">SHK19_02300</name>
</gene>
<accession>A0ABZ0ZRY6</accession>
<feature type="domain" description="Mammalian cell entry C-terminal" evidence="3">
    <location>
        <begin position="121"/>
        <end position="281"/>
    </location>
</feature>
<evidence type="ECO:0000259" key="3">
    <source>
        <dbReference type="Pfam" id="PF11887"/>
    </source>
</evidence>
<evidence type="ECO:0000313" key="5">
    <source>
        <dbReference type="Proteomes" id="UP001327225"/>
    </source>
</evidence>
<feature type="domain" description="Mce/MlaD" evidence="2">
    <location>
        <begin position="40"/>
        <end position="115"/>
    </location>
</feature>
<dbReference type="InterPro" id="IPR003399">
    <property type="entry name" value="Mce/MlaD"/>
</dbReference>
<dbReference type="InterPro" id="IPR005693">
    <property type="entry name" value="Mce"/>
</dbReference>
<dbReference type="PANTHER" id="PTHR33371">
    <property type="entry name" value="INTERMEMBRANE PHOSPHOLIPID TRANSPORT SYSTEM BINDING PROTEIN MLAD-RELATED"/>
    <property type="match status" value="1"/>
</dbReference>
<protein>
    <submittedName>
        <fullName evidence="4">MCE family protein</fullName>
    </submittedName>
</protein>
<keyword evidence="5" id="KW-1185">Reference proteome</keyword>
<dbReference type="PROSITE" id="PS51257">
    <property type="entry name" value="PROKAR_LIPOPROTEIN"/>
    <property type="match status" value="1"/>
</dbReference>
<dbReference type="Pfam" id="PF02470">
    <property type="entry name" value="MlaD"/>
    <property type="match status" value="1"/>
</dbReference>
<dbReference type="EMBL" id="CP141059">
    <property type="protein sequence ID" value="WQQ27067.1"/>
    <property type="molecule type" value="Genomic_DNA"/>
</dbReference>
<feature type="region of interest" description="Disordered" evidence="1">
    <location>
        <begin position="112"/>
        <end position="133"/>
    </location>
</feature>
<dbReference type="RefSeq" id="WP_322937722.1">
    <property type="nucleotide sequence ID" value="NZ_CP141059.1"/>
</dbReference>